<dbReference type="STRING" id="45235.A0A2K3Q5F4"/>
<dbReference type="EMBL" id="NRSZ01001170">
    <property type="protein sequence ID" value="PNY22835.1"/>
    <property type="molecule type" value="Genomic_DNA"/>
</dbReference>
<evidence type="ECO:0000313" key="2">
    <source>
        <dbReference type="EMBL" id="PNY22835.1"/>
    </source>
</evidence>
<organism evidence="2 3">
    <name type="scientific">Tolypocladium capitatum</name>
    <dbReference type="NCBI Taxonomy" id="45235"/>
    <lineage>
        <taxon>Eukaryota</taxon>
        <taxon>Fungi</taxon>
        <taxon>Dikarya</taxon>
        <taxon>Ascomycota</taxon>
        <taxon>Pezizomycotina</taxon>
        <taxon>Sordariomycetes</taxon>
        <taxon>Hypocreomycetidae</taxon>
        <taxon>Hypocreales</taxon>
        <taxon>Ophiocordycipitaceae</taxon>
        <taxon>Tolypocladium</taxon>
    </lineage>
</organism>
<proteinExistence type="predicted"/>
<reference evidence="2 3" key="1">
    <citation type="submission" date="2017-08" db="EMBL/GenBank/DDBJ databases">
        <title>Harnessing the power of phylogenomics to disentangle the directionality and signatures of interkingdom host jumping in the parasitic fungal genus Tolypocladium.</title>
        <authorList>
            <person name="Quandt C.A."/>
            <person name="Patterson W."/>
            <person name="Spatafora J.W."/>
        </authorList>
    </citation>
    <scope>NUCLEOTIDE SEQUENCE [LARGE SCALE GENOMIC DNA]</scope>
    <source>
        <strain evidence="2 3">CBS 113982</strain>
    </source>
</reference>
<comment type="caution">
    <text evidence="2">The sequence shown here is derived from an EMBL/GenBank/DDBJ whole genome shotgun (WGS) entry which is preliminary data.</text>
</comment>
<evidence type="ECO:0000256" key="1">
    <source>
        <dbReference type="SAM" id="SignalP"/>
    </source>
</evidence>
<evidence type="ECO:0000313" key="3">
    <source>
        <dbReference type="Proteomes" id="UP000236621"/>
    </source>
</evidence>
<protein>
    <recommendedName>
        <fullName evidence="4">Blastomyces yeast-phase-specific protein</fullName>
    </recommendedName>
</protein>
<evidence type="ECO:0008006" key="4">
    <source>
        <dbReference type="Google" id="ProtNLM"/>
    </source>
</evidence>
<keyword evidence="1" id="KW-0732">Signal</keyword>
<dbReference type="Pfam" id="PF04681">
    <property type="entry name" value="Bys1"/>
    <property type="match status" value="1"/>
</dbReference>
<dbReference type="Proteomes" id="UP000236621">
    <property type="component" value="Unassembled WGS sequence"/>
</dbReference>
<name>A0A2K3Q5F4_9HYPO</name>
<dbReference type="AlphaFoldDB" id="A0A2K3Q5F4"/>
<feature type="signal peptide" evidence="1">
    <location>
        <begin position="1"/>
        <end position="20"/>
    </location>
</feature>
<feature type="chain" id="PRO_5014373457" description="Blastomyces yeast-phase-specific protein" evidence="1">
    <location>
        <begin position="21"/>
        <end position="155"/>
    </location>
</feature>
<dbReference type="OrthoDB" id="3682664at2759"/>
<sequence>MLNSLSILAVGAALANLASAVGNARVANNCPFAVTAWSVGSAVSAPQTLGTGGSYSEPFQLDPTTGGRAIKITINPSGLYTGDPETIFAYSLQGSTVWYDLSDVFGDAFSGHTLVEASDNGKCPFIIWSNGIPPAGSQVKNCGAEANVTLTLCAN</sequence>
<dbReference type="PANTHER" id="PTHR36195:SF4">
    <property type="entry name" value="DOMAIN PROTEIN, PUTATIVE (AFU_ORTHOLOGUE AFUA_5G01990)-RELATED"/>
    <property type="match status" value="1"/>
</dbReference>
<dbReference type="PANTHER" id="PTHR36195">
    <property type="entry name" value="DOMAIN PROTEIN, PUTATIVE (AFU_ORTHOLOGUE AFUA_5G01990)-RELATED-RELATED"/>
    <property type="match status" value="1"/>
</dbReference>
<dbReference type="InterPro" id="IPR006771">
    <property type="entry name" value="CetA-like"/>
</dbReference>
<gene>
    <name evidence="2" type="ORF">TCAP_07054</name>
</gene>
<accession>A0A2K3Q5F4</accession>
<keyword evidence="3" id="KW-1185">Reference proteome</keyword>